<dbReference type="EMBL" id="JACNJZ010000061">
    <property type="protein sequence ID" value="MBC8316934.1"/>
    <property type="molecule type" value="Genomic_DNA"/>
</dbReference>
<dbReference type="SUPFAM" id="SSF143120">
    <property type="entry name" value="YefM-like"/>
    <property type="match status" value="1"/>
</dbReference>
<dbReference type="Pfam" id="PF02604">
    <property type="entry name" value="PhdYeFM_antitox"/>
    <property type="match status" value="1"/>
</dbReference>
<dbReference type="Gene3D" id="3.40.1620.10">
    <property type="entry name" value="YefM-like domain"/>
    <property type="match status" value="1"/>
</dbReference>
<organism evidence="3 4">
    <name type="scientific">Candidatus Desulfobia pelagia</name>
    <dbReference type="NCBI Taxonomy" id="2841692"/>
    <lineage>
        <taxon>Bacteria</taxon>
        <taxon>Pseudomonadati</taxon>
        <taxon>Thermodesulfobacteriota</taxon>
        <taxon>Desulfobulbia</taxon>
        <taxon>Desulfobulbales</taxon>
        <taxon>Desulfobulbaceae</taxon>
        <taxon>Candidatus Desulfobia</taxon>
    </lineage>
</organism>
<protein>
    <recommendedName>
        <fullName evidence="2">Antitoxin</fullName>
    </recommendedName>
</protein>
<dbReference type="NCBIfam" id="TIGR01552">
    <property type="entry name" value="phd_fam"/>
    <property type="match status" value="1"/>
</dbReference>
<evidence type="ECO:0000313" key="4">
    <source>
        <dbReference type="Proteomes" id="UP000614424"/>
    </source>
</evidence>
<dbReference type="AlphaFoldDB" id="A0A8J6NBZ6"/>
<comment type="function">
    <text evidence="2">Antitoxin component of a type II toxin-antitoxin (TA) system.</text>
</comment>
<name>A0A8J6NBZ6_9BACT</name>
<dbReference type="InterPro" id="IPR036165">
    <property type="entry name" value="YefM-like_sf"/>
</dbReference>
<proteinExistence type="inferred from homology"/>
<evidence type="ECO:0000256" key="2">
    <source>
        <dbReference type="RuleBase" id="RU362080"/>
    </source>
</evidence>
<comment type="similarity">
    <text evidence="1 2">Belongs to the phD/YefM antitoxin family.</text>
</comment>
<dbReference type="Proteomes" id="UP000614424">
    <property type="component" value="Unassembled WGS sequence"/>
</dbReference>
<dbReference type="InterPro" id="IPR006442">
    <property type="entry name" value="Antitoxin_Phd/YefM"/>
</dbReference>
<gene>
    <name evidence="3" type="ORF">H8E41_03445</name>
</gene>
<reference evidence="3 4" key="1">
    <citation type="submission" date="2020-08" db="EMBL/GenBank/DDBJ databases">
        <title>Bridging the membrane lipid divide: bacteria of the FCB group superphylum have the potential to synthesize archaeal ether lipids.</title>
        <authorList>
            <person name="Villanueva L."/>
            <person name="Von Meijenfeldt F.A.B."/>
            <person name="Westbye A.B."/>
            <person name="Yadav S."/>
            <person name="Hopmans E.C."/>
            <person name="Dutilh B.E."/>
            <person name="Sinninghe Damste J.S."/>
        </authorList>
    </citation>
    <scope>NUCLEOTIDE SEQUENCE [LARGE SCALE GENOMIC DNA]</scope>
    <source>
        <strain evidence="3">NIOZ-UU47</strain>
    </source>
</reference>
<sequence length="83" mass="9295">MTMTITTAEARKNFADIVNKVAYGKEPIVLTRRGQEIAALVSMDELQLLRQIEDHIDIKDAKKALAELGENISAEEVWKQLGL</sequence>
<evidence type="ECO:0000256" key="1">
    <source>
        <dbReference type="ARBA" id="ARBA00009981"/>
    </source>
</evidence>
<comment type="caution">
    <text evidence="3">The sequence shown here is derived from an EMBL/GenBank/DDBJ whole genome shotgun (WGS) entry which is preliminary data.</text>
</comment>
<evidence type="ECO:0000313" key="3">
    <source>
        <dbReference type="EMBL" id="MBC8316934.1"/>
    </source>
</evidence>
<accession>A0A8J6NBZ6</accession>